<reference evidence="1 2" key="1">
    <citation type="submission" date="2016-08" db="EMBL/GenBank/DDBJ databases">
        <title>A Parts List for Fungal Cellulosomes Revealed by Comparative Genomics.</title>
        <authorList>
            <consortium name="DOE Joint Genome Institute"/>
            <person name="Haitjema C.H."/>
            <person name="Gilmore S.P."/>
            <person name="Henske J.K."/>
            <person name="Solomon K.V."/>
            <person name="De Groot R."/>
            <person name="Kuo A."/>
            <person name="Mondo S.J."/>
            <person name="Salamov A.A."/>
            <person name="Labutti K."/>
            <person name="Zhao Z."/>
            <person name="Chiniquy J."/>
            <person name="Barry K."/>
            <person name="Brewer H.M."/>
            <person name="Purvine S.O."/>
            <person name="Wright A.T."/>
            <person name="Boxma B."/>
            <person name="Van Alen T."/>
            <person name="Hackstein J.H."/>
            <person name="Baker S.E."/>
            <person name="Grigoriev I.V."/>
            <person name="O'Malley M.A."/>
        </authorList>
    </citation>
    <scope>NUCLEOTIDE SEQUENCE [LARGE SCALE GENOMIC DNA]</scope>
    <source>
        <strain evidence="1 2">G1</strain>
    </source>
</reference>
<accession>A0A1Y2AXU0</accession>
<sequence>MLKDFCLKSTNYDFHSENKEKVKEVNEFFEDIFIEKELIQYVLKILVSSLTSINKLSTIVLFIGSGRNGRTTLTNMIHFLIRDYAATSNEVFFIFMKIGQY</sequence>
<dbReference type="Proteomes" id="UP000193920">
    <property type="component" value="Unassembled WGS sequence"/>
</dbReference>
<organism evidence="1 2">
    <name type="scientific">Neocallimastix californiae</name>
    <dbReference type="NCBI Taxonomy" id="1754190"/>
    <lineage>
        <taxon>Eukaryota</taxon>
        <taxon>Fungi</taxon>
        <taxon>Fungi incertae sedis</taxon>
        <taxon>Chytridiomycota</taxon>
        <taxon>Chytridiomycota incertae sedis</taxon>
        <taxon>Neocallimastigomycetes</taxon>
        <taxon>Neocallimastigales</taxon>
        <taxon>Neocallimastigaceae</taxon>
        <taxon>Neocallimastix</taxon>
    </lineage>
</organism>
<evidence type="ECO:0008006" key="3">
    <source>
        <dbReference type="Google" id="ProtNLM"/>
    </source>
</evidence>
<proteinExistence type="predicted"/>
<name>A0A1Y2AXU0_9FUNG</name>
<evidence type="ECO:0000313" key="1">
    <source>
        <dbReference type="EMBL" id="ORY27388.1"/>
    </source>
</evidence>
<evidence type="ECO:0000313" key="2">
    <source>
        <dbReference type="Proteomes" id="UP000193920"/>
    </source>
</evidence>
<dbReference type="OrthoDB" id="2375545at2759"/>
<gene>
    <name evidence="1" type="ORF">LY90DRAFT_513432</name>
</gene>
<comment type="caution">
    <text evidence="1">The sequence shown here is derived from an EMBL/GenBank/DDBJ whole genome shotgun (WGS) entry which is preliminary data.</text>
</comment>
<keyword evidence="2" id="KW-1185">Reference proteome</keyword>
<dbReference type="AlphaFoldDB" id="A0A1Y2AXU0"/>
<dbReference type="EMBL" id="MCOG01000193">
    <property type="protein sequence ID" value="ORY27388.1"/>
    <property type="molecule type" value="Genomic_DNA"/>
</dbReference>
<protein>
    <recommendedName>
        <fullName evidence="3">Parvovirus non-structural protein 1 helicase domain-containing protein</fullName>
    </recommendedName>
</protein>